<proteinExistence type="predicted"/>
<dbReference type="Proteomes" id="UP000624404">
    <property type="component" value="Unassembled WGS sequence"/>
</dbReference>
<accession>A0A8H2VPN2</accession>
<protein>
    <submittedName>
        <fullName evidence="1">6a71749a-f8ef-4964-846d-fc23b5bd7bc7</fullName>
    </submittedName>
</protein>
<dbReference type="AlphaFoldDB" id="A0A8H2VPN2"/>
<gene>
    <name evidence="1" type="ORF">SCLTRI_LOCUS2270</name>
</gene>
<evidence type="ECO:0000313" key="1">
    <source>
        <dbReference type="EMBL" id="CAD6442482.1"/>
    </source>
</evidence>
<organism evidence="1 2">
    <name type="scientific">Sclerotinia trifoliorum</name>
    <dbReference type="NCBI Taxonomy" id="28548"/>
    <lineage>
        <taxon>Eukaryota</taxon>
        <taxon>Fungi</taxon>
        <taxon>Dikarya</taxon>
        <taxon>Ascomycota</taxon>
        <taxon>Pezizomycotina</taxon>
        <taxon>Leotiomycetes</taxon>
        <taxon>Helotiales</taxon>
        <taxon>Sclerotiniaceae</taxon>
        <taxon>Sclerotinia</taxon>
    </lineage>
</organism>
<name>A0A8H2VPN2_9HELO</name>
<keyword evidence="2" id="KW-1185">Reference proteome</keyword>
<reference evidence="1" key="1">
    <citation type="submission" date="2020-10" db="EMBL/GenBank/DDBJ databases">
        <authorList>
            <person name="Kusch S."/>
        </authorList>
    </citation>
    <scope>NUCLEOTIDE SEQUENCE</scope>
    <source>
        <strain evidence="1">SwB9</strain>
    </source>
</reference>
<sequence length="82" mass="9481">MSESILRKMERPPLYIIAVSHLILLLIHKWTDPDEESAKSLLDCHIWSSIMLCYYIFRRLEWPAEPSPVGHLPHASVEKANG</sequence>
<dbReference type="EMBL" id="CAJHIA010000008">
    <property type="protein sequence ID" value="CAD6442482.1"/>
    <property type="molecule type" value="Genomic_DNA"/>
</dbReference>
<dbReference type="OrthoDB" id="10280411at2759"/>
<evidence type="ECO:0000313" key="2">
    <source>
        <dbReference type="Proteomes" id="UP000624404"/>
    </source>
</evidence>
<comment type="caution">
    <text evidence="1">The sequence shown here is derived from an EMBL/GenBank/DDBJ whole genome shotgun (WGS) entry which is preliminary data.</text>
</comment>